<protein>
    <submittedName>
        <fullName evidence="5">Acetyl-CoA acetyltransferase</fullName>
    </submittedName>
</protein>
<dbReference type="AlphaFoldDB" id="A0A142VZK3"/>
<dbReference type="Gene3D" id="3.40.47.10">
    <property type="match status" value="1"/>
</dbReference>
<reference evidence="5 6" key="2">
    <citation type="journal article" date="2016" name="Genome Announc.">
        <title>Complete Genome Sequence of Sphingopyxis terrae Strain 203-1 (NBRC 111660), a Polyethylene Glycol Degrader.</title>
        <authorList>
            <person name="Ohtsubo Y."/>
            <person name="Nonoyama S."/>
            <person name="Nagata Y."/>
            <person name="Numata M."/>
            <person name="Tsuchikane K."/>
            <person name="Hosoyama A."/>
            <person name="Yamazoe A."/>
            <person name="Tsuda M."/>
            <person name="Fujita N."/>
            <person name="Kawai F."/>
        </authorList>
    </citation>
    <scope>NUCLEOTIDE SEQUENCE [LARGE SCALE GENOMIC DNA]</scope>
    <source>
        <strain evidence="5 6">203-1</strain>
    </source>
</reference>
<evidence type="ECO:0000259" key="4">
    <source>
        <dbReference type="Pfam" id="PF18313"/>
    </source>
</evidence>
<dbReference type="Proteomes" id="UP000076234">
    <property type="component" value="Chromosome"/>
</dbReference>
<reference evidence="6" key="1">
    <citation type="submission" date="2015-11" db="EMBL/GenBank/DDBJ databases">
        <title>Complete genome sequence of a polyethylene glycol-degrading strain Sphingopyxis terrae strain 203-1 (NBRC 15098).</title>
        <authorList>
            <person name="Yoshiyuki O."/>
            <person name="Shouta N."/>
            <person name="Nagata Y."/>
            <person name="Numata M."/>
            <person name="Tsuchikane K."/>
            <person name="Hosoyama A."/>
            <person name="Yamazoe A."/>
            <person name="Tsuda M."/>
            <person name="Fujita N."/>
            <person name="Kawai F."/>
        </authorList>
    </citation>
    <scope>NUCLEOTIDE SEQUENCE [LARGE SCALE GENOMIC DNA]</scope>
    <source>
        <strain evidence="6">203-1</strain>
    </source>
</reference>
<keyword evidence="2 5" id="KW-0808">Transferase</keyword>
<dbReference type="EMBL" id="CP013342">
    <property type="protein sequence ID" value="AMU95214.1"/>
    <property type="molecule type" value="Genomic_DNA"/>
</dbReference>
<comment type="similarity">
    <text evidence="1">Belongs to the thiolase-like superfamily. Thiolase family.</text>
</comment>
<keyword evidence="3" id="KW-0012">Acyltransferase</keyword>
<dbReference type="Gene3D" id="2.40.50.840">
    <property type="match status" value="1"/>
</dbReference>
<evidence type="ECO:0000313" key="6">
    <source>
        <dbReference type="Proteomes" id="UP000076234"/>
    </source>
</evidence>
<sequence>MTMTDPERIPVIIGVGQVNDRPADPDEGLDSLGLMVAALRVAAEDAGVPLAEIDSLAIVDQISFHSLGKLPEPLAAAIGASPAINYQSAAPHGDTPVRLLNEAANRIGAGEVKLAAIVGAEALRTAAGRAAKAASGEDKSYNAIRKVATRHEPDYAQKHGLAAPVDVYPLYENATRAAWGQSLAEAQDESAEIWSRFSEVAAENEGAWIRKPATPADILRVDERNRPIAFPYSKLMVANSSVNQGAGFLVASLAEARRRGIPEDRLIYVGMGAAAKEPPSILRRDRYNGSVSMETSINRTLALNGMTAQDFDFVELYSCFPCVPKMARRTLGWPVDRPATVFGGLTFGGGPIANYMSHAIVSMVDKLRRDGRYGFLFANGGFATDNHCIVLGKEPIAAASFPQDFDYQAEAEAKRGPVPDLVEDYTGPATIESYTIFYGRDGAPRAGVVVARTPAGERTLAHVDVEDATMLAILTDGKAEPVGAAGQIVALDEGFGWRAG</sequence>
<feature type="domain" description="Thiolase-like protein type 1 additional C-terminal" evidence="4">
    <location>
        <begin position="414"/>
        <end position="488"/>
    </location>
</feature>
<dbReference type="SUPFAM" id="SSF53901">
    <property type="entry name" value="Thiolase-like"/>
    <property type="match status" value="2"/>
</dbReference>
<dbReference type="PANTHER" id="PTHR18919:SF139">
    <property type="entry name" value="THIOLASE-LIKE PROTEIN TYPE 1 ADDITIONAL C-TERMINAL DOMAIN-CONTAINING PROTEIN"/>
    <property type="match status" value="1"/>
</dbReference>
<evidence type="ECO:0000313" key="5">
    <source>
        <dbReference type="EMBL" id="AMU95214.1"/>
    </source>
</evidence>
<organism evidence="5 6">
    <name type="scientific">Sphingopyxis terrae subsp. terrae NBRC 15098</name>
    <dbReference type="NCBI Taxonomy" id="1219058"/>
    <lineage>
        <taxon>Bacteria</taxon>
        <taxon>Pseudomonadati</taxon>
        <taxon>Pseudomonadota</taxon>
        <taxon>Alphaproteobacteria</taxon>
        <taxon>Sphingomonadales</taxon>
        <taxon>Sphingomonadaceae</taxon>
        <taxon>Sphingopyxis</taxon>
    </lineage>
</organism>
<evidence type="ECO:0000256" key="2">
    <source>
        <dbReference type="ARBA" id="ARBA00022679"/>
    </source>
</evidence>
<proteinExistence type="inferred from homology"/>
<dbReference type="Pfam" id="PF18313">
    <property type="entry name" value="TLP1_add_C"/>
    <property type="match status" value="1"/>
</dbReference>
<dbReference type="NCBIfam" id="NF006106">
    <property type="entry name" value="PRK08257.1-5"/>
    <property type="match status" value="1"/>
</dbReference>
<gene>
    <name evidence="5" type="ORF">AOA14_11415</name>
</gene>
<dbReference type="STRING" id="1219058.AOA14_11415"/>
<accession>A0A142VZK3</accession>
<dbReference type="InterPro" id="IPR016039">
    <property type="entry name" value="Thiolase-like"/>
</dbReference>
<dbReference type="GO" id="GO:0016746">
    <property type="term" value="F:acyltransferase activity"/>
    <property type="evidence" value="ECO:0007669"/>
    <property type="project" value="UniProtKB-KW"/>
</dbReference>
<dbReference type="RefSeq" id="WP_062901896.1">
    <property type="nucleotide sequence ID" value="NZ_CP013342.1"/>
</dbReference>
<evidence type="ECO:0000256" key="1">
    <source>
        <dbReference type="ARBA" id="ARBA00010982"/>
    </source>
</evidence>
<name>A0A142VZK3_9SPHN</name>
<dbReference type="InterPro" id="IPR040771">
    <property type="entry name" value="TLP1_add_C"/>
</dbReference>
<evidence type="ECO:0000256" key="3">
    <source>
        <dbReference type="ARBA" id="ARBA00023315"/>
    </source>
</evidence>
<dbReference type="PANTHER" id="PTHR18919">
    <property type="entry name" value="ACETYL-COA C-ACYLTRANSFERASE"/>
    <property type="match status" value="1"/>
</dbReference>
<dbReference type="KEGG" id="ster:AOA14_11415"/>